<dbReference type="InterPro" id="IPR026854">
    <property type="entry name" value="VPS13_N"/>
</dbReference>
<dbReference type="InterPro" id="IPR026847">
    <property type="entry name" value="VPS13"/>
</dbReference>
<evidence type="ECO:0000313" key="5">
    <source>
        <dbReference type="EMBL" id="CAD7433940.1"/>
    </source>
</evidence>
<dbReference type="Pfam" id="PF25033">
    <property type="entry name" value="VPS13_M"/>
    <property type="match status" value="1"/>
</dbReference>
<sequence>MKLRTKLELMRNWDHILEGGLNDRKLWDIELDISAPHIMFVEHFCDKNALIVVVDFGKFRFSNQQDSAPPQGPVANGSESDDEDEFQTPCSTPPGSEASLSESQTLPTTGVLKTDDLASSVTDLALHQKLYDRYTMEMGDLQILVGRVRDNWKYAHMRGTSTLHILDRFNISLQMERRIIFTSDPHFPSFTLSGNLPKLVVHVNEQKIGALRTMGALVTDRGLPSPFSTDERAREVSNETSTDPDANSWTDNHNKQIREMSRLLMLQFTIDHMSLEVQSRGRSVAELQVSGVRASYTKRPYDTSVTLSVHSLLLVDAMQTFGPDFELLVASHKHVSMDSVSGSLRDSEPTSPTSPASPDPLGPKSLRDTSPIAISQALHNLQVDTMPSFRAVSPTNIPSSPPYPTSPPGLGRPPSIALDVMDLEALIVVEVLLVSAECPSNGESKEALYMASIQFNNLDIIANQETIVELLGFTQRVFPQIKSAAKKPPISLDTSVTSPSMMDEPLGSLARTELTFDFNRLNVLLLRAVVKDGVLAGRKIGTAMLSEAKIQATVGKETVVQGSLGGLQVLDLTPEGQRHQRILSLGKDPLIDRSSLDLVHTELYTMGHSSGHLEEKRAFSFGIKRSPSVSGPDCAEIKLRMASVWYTHSSQFIKEVQSCATEFKQYLSNLARSIKTAAAEMALGLVHMRTEVLAQGLYKNTRLATSFGSGSLWEMSPRRRRKSWSLSYEQLEGMSSSTRATTPHSPHSPSVDEDLMDLIMDIRMDIVLDTPVVVLPRGPCSSQVLVAHLGKITISNSPDDEDHTNNWGVVVRKERYIIEIRDMNLYSLDTDLRVNSCLPLVPMRAEKLYSCTKDGKPILHDTMIHLVLDRNMVCQSDSVPSLLLGEDAELHKTEQHDVLHISGSVVTPLKVSLSRQQYEQLLDSIDNLLSGLSPSPMTSERRLEGISEEGDGGMTYLEMDQGLRAKLLHLGANKHKGESQPRLTLKVVFQLPVFTVELRSDLGHGEQGLVDLSFQDFCVQYDKSHSYETNIEMSLRALLMEDLLREPDSKHRCIVVSSALAKTAGPRPVVRAPEFVSKSCPNLIGHLPLSNLRGSLPDHLETEVVYGTFNTGRMRHVGKTVEYPCTPPPSPRLTGSPQRLSKEDNLVHINVTLIDRDAPNLASHYNSVHRSVTVNFNSLDVVVNVESWVVVLDFFGIGSSSRSTEDRIHSIQQTSTAVEKSTENEIVFNSEIDVEVRSLTLVLNHPEYEVARANISHLTVRVNTRHSDQSIEGRLGSMSLMDLTHHGQLYREKTGGSQLHHDQVSITVSITGSDQVNITVSITASDQVSITVSVTGSDQLFTTDVAIIQATLKAPHRVHQRMSCICNCAHDVYCRNTRPNLDSSLPFDSHLKIEMSSVLYVHTSRFVAEIQEFFHSFSRLQDVVESIRAATAGNDLIPTGCHSTRVYFLLSEPVSDLPAENIVLYPVDERASDGNIDVRKFQVLTSERIKLLLVVSSAASVFAKAPVENTRKSRLLLELRASAPVILLPVSSQSLDILVVDLGKLSVNNCFKEAGSVGTIIHSQMCENMETEQAVAPCLLDVMLINLDNMDLYAGRREPKHAQHRRKGSDMCCALELGCFCVSKQGPSLLREKCHLGLQVDRNLDTHLSHTVPDMSVRGTLSTLHGALDLSQYHIIRDLLFYNIGENIDDLPFYSSTNCDSATDHKQVGGRVWTVFSLQLDLLDVTLKLQINHGNLTTGESESSLACINFIKSRLLCEPVNKRSNVFTNILQPINVSFDGDIVQAEVHHRRKPGKSKFTVLLNNMRLMSILDWWEAVRDFVLGPDAGDPTNAGTLPQTPEEVSAKTPQSPDTEEMSFELKLNITDSEIVVVEDTSQWDSNAVILKSTTVITYQPHVIDKPLCCNLNHCEMFSCVLGMEEETALSIIDPVTVNMEVSRRVTKGDVSPDKLSDRILESHKPTASNTPTLQPNKHVSSRRVTSQLPVMANKKRGKHLAVQSGERKLLIGEVV</sequence>
<proteinExistence type="predicted"/>
<evidence type="ECO:0008006" key="6">
    <source>
        <dbReference type="Google" id="ProtNLM"/>
    </source>
</evidence>
<keyword evidence="1" id="KW-0813">Transport</keyword>
<protein>
    <recommendedName>
        <fullName evidence="6">Vacuolar protein sorting-associated protein 13D</fullName>
    </recommendedName>
</protein>
<feature type="region of interest" description="Disordered" evidence="2">
    <location>
        <begin position="339"/>
        <end position="368"/>
    </location>
</feature>
<name>A0A7R9EH78_9NEOP</name>
<dbReference type="GO" id="GO:0007005">
    <property type="term" value="P:mitochondrion organization"/>
    <property type="evidence" value="ECO:0007669"/>
    <property type="project" value="TreeGrafter"/>
</dbReference>
<feature type="compositionally biased region" description="Polar residues" evidence="2">
    <location>
        <begin position="238"/>
        <end position="251"/>
    </location>
</feature>
<feature type="region of interest" description="Disordered" evidence="2">
    <location>
        <begin position="64"/>
        <end position="104"/>
    </location>
</feature>
<dbReference type="GO" id="GO:0045053">
    <property type="term" value="P:protein retention in Golgi apparatus"/>
    <property type="evidence" value="ECO:0007669"/>
    <property type="project" value="TreeGrafter"/>
</dbReference>
<feature type="region of interest" description="Disordered" evidence="2">
    <location>
        <begin position="1828"/>
        <end position="1851"/>
    </location>
</feature>
<feature type="domain" description="Chorein N-terminal" evidence="3">
    <location>
        <begin position="8"/>
        <end position="1208"/>
    </location>
</feature>
<evidence type="ECO:0000259" key="3">
    <source>
        <dbReference type="Pfam" id="PF12624"/>
    </source>
</evidence>
<feature type="compositionally biased region" description="Polar residues" evidence="2">
    <location>
        <begin position="1959"/>
        <end position="1979"/>
    </location>
</feature>
<gene>
    <name evidence="5" type="ORF">TMSB3V08_LOCUS10604</name>
</gene>
<feature type="compositionally biased region" description="Pro residues" evidence="2">
    <location>
        <begin position="399"/>
        <end position="411"/>
    </location>
</feature>
<reference evidence="5" key="1">
    <citation type="submission" date="2020-11" db="EMBL/GenBank/DDBJ databases">
        <authorList>
            <person name="Tran Van P."/>
        </authorList>
    </citation>
    <scope>NUCLEOTIDE SEQUENCE</scope>
</reference>
<feature type="compositionally biased region" description="Polar residues" evidence="2">
    <location>
        <begin position="88"/>
        <end position="104"/>
    </location>
</feature>
<dbReference type="PANTHER" id="PTHR16166:SF141">
    <property type="entry name" value="INTERMEMBRANE LIPID TRANSFER PROTEIN VPS13D"/>
    <property type="match status" value="1"/>
</dbReference>
<dbReference type="InterPro" id="IPR056747">
    <property type="entry name" value="VPS13-like_M"/>
</dbReference>
<feature type="domain" description="VPS13-like middle region" evidence="4">
    <location>
        <begin position="1510"/>
        <end position="1688"/>
    </location>
</feature>
<feature type="region of interest" description="Disordered" evidence="2">
    <location>
        <begin position="1942"/>
        <end position="1979"/>
    </location>
</feature>
<feature type="compositionally biased region" description="Basic and acidic residues" evidence="2">
    <location>
        <begin position="1942"/>
        <end position="1958"/>
    </location>
</feature>
<dbReference type="GO" id="GO:0006623">
    <property type="term" value="P:protein targeting to vacuole"/>
    <property type="evidence" value="ECO:0007669"/>
    <property type="project" value="TreeGrafter"/>
</dbReference>
<evidence type="ECO:0000259" key="4">
    <source>
        <dbReference type="Pfam" id="PF25033"/>
    </source>
</evidence>
<organism evidence="5">
    <name type="scientific">Timema monikensis</name>
    <dbReference type="NCBI Taxonomy" id="170555"/>
    <lineage>
        <taxon>Eukaryota</taxon>
        <taxon>Metazoa</taxon>
        <taxon>Ecdysozoa</taxon>
        <taxon>Arthropoda</taxon>
        <taxon>Hexapoda</taxon>
        <taxon>Insecta</taxon>
        <taxon>Pterygota</taxon>
        <taxon>Neoptera</taxon>
        <taxon>Polyneoptera</taxon>
        <taxon>Phasmatodea</taxon>
        <taxon>Timematodea</taxon>
        <taxon>Timematoidea</taxon>
        <taxon>Timematidae</taxon>
        <taxon>Timema</taxon>
    </lineage>
</organism>
<dbReference type="PANTHER" id="PTHR16166">
    <property type="entry name" value="VACUOLAR PROTEIN SORTING-ASSOCIATED PROTEIN VPS13"/>
    <property type="match status" value="1"/>
</dbReference>
<feature type="region of interest" description="Disordered" evidence="2">
    <location>
        <begin position="222"/>
        <end position="252"/>
    </location>
</feature>
<dbReference type="Pfam" id="PF12624">
    <property type="entry name" value="VPS13_N"/>
    <property type="match status" value="1"/>
</dbReference>
<dbReference type="EMBL" id="OB796933">
    <property type="protein sequence ID" value="CAD7433940.1"/>
    <property type="molecule type" value="Genomic_DNA"/>
</dbReference>
<feature type="region of interest" description="Disordered" evidence="2">
    <location>
        <begin position="390"/>
        <end position="411"/>
    </location>
</feature>
<accession>A0A7R9EH78</accession>
<evidence type="ECO:0000256" key="1">
    <source>
        <dbReference type="ARBA" id="ARBA00022448"/>
    </source>
</evidence>
<evidence type="ECO:0000256" key="2">
    <source>
        <dbReference type="SAM" id="MobiDB-lite"/>
    </source>
</evidence>